<evidence type="ECO:0000313" key="6">
    <source>
        <dbReference type="EMBL" id="EAY28158.1"/>
    </source>
</evidence>
<dbReference type="GO" id="GO:0016020">
    <property type="term" value="C:membrane"/>
    <property type="evidence" value="ECO:0007669"/>
    <property type="project" value="InterPro"/>
</dbReference>
<reference evidence="6 7" key="1">
    <citation type="submission" date="2007-01" db="EMBL/GenBank/DDBJ databases">
        <authorList>
            <person name="Haygood M."/>
            <person name="Podell S."/>
            <person name="Anderson C."/>
            <person name="Hopkinson B."/>
            <person name="Roe K."/>
            <person name="Barbeau K."/>
            <person name="Gaasterland T."/>
            <person name="Ferriera S."/>
            <person name="Johnson J."/>
            <person name="Kravitz S."/>
            <person name="Beeson K."/>
            <person name="Sutton G."/>
            <person name="Rogers Y.-H."/>
            <person name="Friedman R."/>
            <person name="Frazier M."/>
            <person name="Venter J.C."/>
        </authorList>
    </citation>
    <scope>NUCLEOTIDE SEQUENCE [LARGE SCALE GENOMIC DNA]</scope>
    <source>
        <strain evidence="6 7">ATCC 23134</strain>
    </source>
</reference>
<dbReference type="SUPFAM" id="SSF55781">
    <property type="entry name" value="GAF domain-like"/>
    <property type="match status" value="1"/>
</dbReference>
<feature type="coiled-coil region" evidence="1">
    <location>
        <begin position="812"/>
        <end position="843"/>
    </location>
</feature>
<evidence type="ECO:0000259" key="3">
    <source>
        <dbReference type="PROSITE" id="PS50112"/>
    </source>
</evidence>
<dbReference type="SUPFAM" id="SSF158472">
    <property type="entry name" value="HAMP domain-like"/>
    <property type="match status" value="1"/>
</dbReference>
<dbReference type="InterPro" id="IPR000700">
    <property type="entry name" value="PAS-assoc_C"/>
</dbReference>
<dbReference type="CDD" id="cd00130">
    <property type="entry name" value="PAS"/>
    <property type="match status" value="2"/>
</dbReference>
<dbReference type="SMART" id="SM00091">
    <property type="entry name" value="PAS"/>
    <property type="match status" value="3"/>
</dbReference>
<gene>
    <name evidence="6" type="ORF">M23134_03419</name>
</gene>
<dbReference type="EMBL" id="AAWS01000017">
    <property type="protein sequence ID" value="EAY28158.1"/>
    <property type="molecule type" value="Genomic_DNA"/>
</dbReference>
<dbReference type="PROSITE" id="PS50112">
    <property type="entry name" value="PAS"/>
    <property type="match status" value="1"/>
</dbReference>
<comment type="caution">
    <text evidence="6">The sequence shown here is derived from an EMBL/GenBank/DDBJ whole genome shotgun (WGS) entry which is preliminary data.</text>
</comment>
<name>A1ZMX7_MICM2</name>
<dbReference type="InterPro" id="IPR029016">
    <property type="entry name" value="GAF-like_dom_sf"/>
</dbReference>
<dbReference type="Proteomes" id="UP000004095">
    <property type="component" value="Unassembled WGS sequence"/>
</dbReference>
<evidence type="ECO:0000313" key="7">
    <source>
        <dbReference type="Proteomes" id="UP000004095"/>
    </source>
</evidence>
<feature type="domain" description="PAC" evidence="4">
    <location>
        <begin position="647"/>
        <end position="699"/>
    </location>
</feature>
<keyword evidence="2" id="KW-1133">Transmembrane helix</keyword>
<dbReference type="PANTHER" id="PTHR24422:SF10">
    <property type="entry name" value="CHEMOTAXIS PROTEIN METHYLTRANSFERASE 2"/>
    <property type="match status" value="1"/>
</dbReference>
<dbReference type="CDD" id="cd06225">
    <property type="entry name" value="HAMP"/>
    <property type="match status" value="1"/>
</dbReference>
<dbReference type="Gene3D" id="3.30.450.20">
    <property type="entry name" value="PAS domain"/>
    <property type="match status" value="3"/>
</dbReference>
<dbReference type="SMART" id="SM00304">
    <property type="entry name" value="HAMP"/>
    <property type="match status" value="1"/>
</dbReference>
<dbReference type="OrthoDB" id="1109395at2"/>
<dbReference type="InterPro" id="IPR003660">
    <property type="entry name" value="HAMP_dom"/>
</dbReference>
<feature type="coiled-coil region" evidence="1">
    <location>
        <begin position="979"/>
        <end position="1013"/>
    </location>
</feature>
<dbReference type="InterPro" id="IPR050903">
    <property type="entry name" value="Bact_Chemotaxis_MeTrfase"/>
</dbReference>
<dbReference type="InterPro" id="IPR003018">
    <property type="entry name" value="GAF"/>
</dbReference>
<feature type="domain" description="PAC" evidence="4">
    <location>
        <begin position="769"/>
        <end position="821"/>
    </location>
</feature>
<dbReference type="NCBIfam" id="TIGR00229">
    <property type="entry name" value="sensory_box"/>
    <property type="match status" value="3"/>
</dbReference>
<protein>
    <submittedName>
        <fullName evidence="6">Chemotaxis protein</fullName>
    </submittedName>
</protein>
<organism evidence="6 7">
    <name type="scientific">Microscilla marina ATCC 23134</name>
    <dbReference type="NCBI Taxonomy" id="313606"/>
    <lineage>
        <taxon>Bacteria</taxon>
        <taxon>Pseudomonadati</taxon>
        <taxon>Bacteroidota</taxon>
        <taxon>Cytophagia</taxon>
        <taxon>Cytophagales</taxon>
        <taxon>Microscillaceae</taxon>
        <taxon>Microscilla</taxon>
    </lineage>
</organism>
<dbReference type="Pfam" id="PF08447">
    <property type="entry name" value="PAS_3"/>
    <property type="match status" value="1"/>
</dbReference>
<evidence type="ECO:0000256" key="2">
    <source>
        <dbReference type="SAM" id="Phobius"/>
    </source>
</evidence>
<dbReference type="Gene3D" id="6.10.340.10">
    <property type="match status" value="1"/>
</dbReference>
<dbReference type="PROSITE" id="PS50113">
    <property type="entry name" value="PAC"/>
    <property type="match status" value="2"/>
</dbReference>
<dbReference type="AlphaFoldDB" id="A1ZMX7"/>
<proteinExistence type="predicted"/>
<dbReference type="Pfam" id="PF00672">
    <property type="entry name" value="HAMP"/>
    <property type="match status" value="1"/>
</dbReference>
<dbReference type="SMART" id="SM00086">
    <property type="entry name" value="PAC"/>
    <property type="match status" value="2"/>
</dbReference>
<dbReference type="PANTHER" id="PTHR24422">
    <property type="entry name" value="CHEMOTAXIS PROTEIN METHYLTRANSFERASE"/>
    <property type="match status" value="1"/>
</dbReference>
<feature type="transmembrane region" description="Helical" evidence="2">
    <location>
        <begin position="250"/>
        <end position="270"/>
    </location>
</feature>
<accession>A1ZMX7</accession>
<evidence type="ECO:0000259" key="4">
    <source>
        <dbReference type="PROSITE" id="PS50113"/>
    </source>
</evidence>
<evidence type="ECO:0000259" key="5">
    <source>
        <dbReference type="PROSITE" id="PS50885"/>
    </source>
</evidence>
<dbReference type="InterPro" id="IPR000014">
    <property type="entry name" value="PAS"/>
</dbReference>
<feature type="domain" description="HAMP" evidence="5">
    <location>
        <begin position="272"/>
        <end position="324"/>
    </location>
</feature>
<evidence type="ECO:0000256" key="1">
    <source>
        <dbReference type="SAM" id="Coils"/>
    </source>
</evidence>
<dbReference type="Pfam" id="PF13426">
    <property type="entry name" value="PAS_9"/>
    <property type="match status" value="2"/>
</dbReference>
<dbReference type="GO" id="GO:0007165">
    <property type="term" value="P:signal transduction"/>
    <property type="evidence" value="ECO:0007669"/>
    <property type="project" value="InterPro"/>
</dbReference>
<dbReference type="InterPro" id="IPR001610">
    <property type="entry name" value="PAC"/>
</dbReference>
<sequence length="1013" mass="116962">MNNKHRVIKNKIILFFISFAVIFFILQLFINVYNSKIENYNKLYNEISKANKDISSSLLFAHHISQQYETENSQRLLRKSINRYQVMLNLVTQEGEVAVEQESISLPGNTPEFRLNLDLIAPIWNTYKTNALTLASRVQFDYNQYNKLSPAQAVLDFWAAQQKIINDSIATQGINELLNAKDTIAAIDALALKLAKKYKLTLNKDYSLDSISTKAYKALQQNIDPLSKQTNELLDSCESIVNNTQATLQLLLYINWGMFFLFLALGYLVYNTWIAIPIQKINNSAALIQTGDLDQRIDYKKQNEIGIIADTLNLLIGKIRQATTFIKGIEQGELDLSYEAEEKDTLSEALLNMREKLSAVNIEEQERAWANKGLAMFSNILQTYRENTQTLGYEIISNIVKYIDANQGGIYIVNDNDEQNIFIELLASYAFGKQKYRIQQINTNEGLVGQAYNDVDTIYVTDIPNDYVDISSGMGGANPSCILVIPLKLNETVYGVMELASFEEIPRYKIDFLEKLGENIASTLYAVKTTEQTHKLLLESTEITRQMRDQEKEMRDNLLTLQHTQGEMEENQEVLTAQSYAMNTTLITLEMDIEFKILNANELFLETMNYSAAEITGKHYRMFIDTEDFESDDYKALWNDLKNGVPHKGEFKQIAKYGKEVWLQTTFTPIKNKEGKTYKILKIAFDVTTDKKLRLDFQGQLESFRRSNATVEYDMDGNILEANDIFLRLMEYKRDDIIGQNHAVLVTNEERNSEAYQLLWDKLVQGEYHSGESRRVSKNGKEIWIQGSFNPIFDLSGKPYKLVEFAVDITDRKNAERKILLTQRKLQNREANLKAVINNTEEMILTVDQSYKITLLNDKMRAAYATRNITLKAGLNITETFQEDKFNYWKQHYDKTLEGEKIQIEEIFNHPENNQDIYWQFSFIPIKNKLRKITGVAVFIKDITKQKQEAFEKEKIAINIASIKEQETAKAQEILETQQKSIARIIEKFEKEKADLQEALKAKEQELEMLRKK</sequence>
<dbReference type="eggNOG" id="COG3850">
    <property type="taxonomic scope" value="Bacteria"/>
</dbReference>
<keyword evidence="1" id="KW-0175">Coiled coil</keyword>
<dbReference type="SUPFAM" id="SSF55785">
    <property type="entry name" value="PYP-like sensor domain (PAS domain)"/>
    <property type="match status" value="3"/>
</dbReference>
<dbReference type="Pfam" id="PF13185">
    <property type="entry name" value="GAF_2"/>
    <property type="match status" value="1"/>
</dbReference>
<feature type="domain" description="PAS" evidence="3">
    <location>
        <begin position="714"/>
        <end position="767"/>
    </location>
</feature>
<keyword evidence="2" id="KW-0812">Transmembrane</keyword>
<dbReference type="InterPro" id="IPR013655">
    <property type="entry name" value="PAS_fold_3"/>
</dbReference>
<keyword evidence="2" id="KW-0472">Membrane</keyword>
<keyword evidence="7" id="KW-1185">Reference proteome</keyword>
<dbReference type="InterPro" id="IPR035965">
    <property type="entry name" value="PAS-like_dom_sf"/>
</dbReference>
<dbReference type="PROSITE" id="PS50885">
    <property type="entry name" value="HAMP"/>
    <property type="match status" value="1"/>
</dbReference>
<dbReference type="RefSeq" id="WP_002698282.1">
    <property type="nucleotide sequence ID" value="NZ_AAWS01000017.1"/>
</dbReference>
<dbReference type="Gene3D" id="3.30.450.40">
    <property type="match status" value="1"/>
</dbReference>
<feature type="transmembrane region" description="Helical" evidence="2">
    <location>
        <begin position="12"/>
        <end position="33"/>
    </location>
</feature>